<evidence type="ECO:0000256" key="4">
    <source>
        <dbReference type="ARBA" id="ARBA00022692"/>
    </source>
</evidence>
<comment type="similarity">
    <text evidence="7">Belongs to the binding-protein-dependent transport system permease family.</text>
</comment>
<dbReference type="AlphaFoldDB" id="A0A6G6WE69"/>
<feature type="transmembrane region" description="Helical" evidence="7">
    <location>
        <begin position="115"/>
        <end position="136"/>
    </location>
</feature>
<dbReference type="RefSeq" id="WP_165233161.1">
    <property type="nucleotide sequence ID" value="NZ_CP049257.1"/>
</dbReference>
<evidence type="ECO:0000313" key="9">
    <source>
        <dbReference type="EMBL" id="QIG43509.1"/>
    </source>
</evidence>
<dbReference type="InterPro" id="IPR000515">
    <property type="entry name" value="MetI-like"/>
</dbReference>
<dbReference type="GO" id="GO:0005886">
    <property type="term" value="C:plasma membrane"/>
    <property type="evidence" value="ECO:0007669"/>
    <property type="project" value="UniProtKB-SubCell"/>
</dbReference>
<keyword evidence="3" id="KW-1003">Cell membrane</keyword>
<evidence type="ECO:0000256" key="3">
    <source>
        <dbReference type="ARBA" id="ARBA00022475"/>
    </source>
</evidence>
<dbReference type="PANTHER" id="PTHR43163">
    <property type="entry name" value="DIPEPTIDE TRANSPORT SYSTEM PERMEASE PROTEIN DPPB-RELATED"/>
    <property type="match status" value="1"/>
</dbReference>
<dbReference type="Gene3D" id="1.10.3720.10">
    <property type="entry name" value="MetI-like"/>
    <property type="match status" value="1"/>
</dbReference>
<dbReference type="GO" id="GO:0055085">
    <property type="term" value="P:transmembrane transport"/>
    <property type="evidence" value="ECO:0007669"/>
    <property type="project" value="InterPro"/>
</dbReference>
<evidence type="ECO:0000256" key="7">
    <source>
        <dbReference type="RuleBase" id="RU363032"/>
    </source>
</evidence>
<dbReference type="KEGG" id="nano:G5V58_12710"/>
<dbReference type="PANTHER" id="PTHR43163:SF6">
    <property type="entry name" value="DIPEPTIDE TRANSPORT SYSTEM PERMEASE PROTEIN DPPB-RELATED"/>
    <property type="match status" value="1"/>
</dbReference>
<sequence>MFGYIVRRLMSAALVVVLTSMIVFLLFFKGPSNPAQPLCDLNGKCTQEKLALLTEQLGLNDSVVHQYGIWAGGIFHSREIDFGATYTCDAPCLGISYRSRGQVTDELFEKFPATISIAVGGASIYLVLGVLLGTIAARRRGTWVDRGLVGFSVFVSAVPYYVIALLVWIYVSLQWKLIQDTSYHPLTSDPVHWFTGLSLPWLVIGLTSSTAYARYSRGQMIETMGEDYVRTAVAKGVSQRGVVVRHALRAAIVPIVTIFGLDFAFLLTGTVFTEQIFGIDGIGRWGINALRSPTDFPVVSATVLVAAVIIVIANLIVDLLYAVIDPRVRLA</sequence>
<evidence type="ECO:0000313" key="10">
    <source>
        <dbReference type="Proteomes" id="UP000502996"/>
    </source>
</evidence>
<gene>
    <name evidence="9" type="ORF">G5V58_12710</name>
</gene>
<dbReference type="InterPro" id="IPR045621">
    <property type="entry name" value="BPD_transp_1_N"/>
</dbReference>
<keyword evidence="10" id="KW-1185">Reference proteome</keyword>
<dbReference type="InterPro" id="IPR035906">
    <property type="entry name" value="MetI-like_sf"/>
</dbReference>
<feature type="transmembrane region" description="Helical" evidence="7">
    <location>
        <begin position="247"/>
        <end position="267"/>
    </location>
</feature>
<comment type="subcellular location">
    <subcellularLocation>
        <location evidence="1 7">Cell membrane</location>
        <topology evidence="1 7">Multi-pass membrane protein</topology>
    </subcellularLocation>
</comment>
<evidence type="ECO:0000256" key="5">
    <source>
        <dbReference type="ARBA" id="ARBA00022989"/>
    </source>
</evidence>
<feature type="transmembrane region" description="Helical" evidence="7">
    <location>
        <begin position="148"/>
        <end position="171"/>
    </location>
</feature>
<keyword evidence="4 7" id="KW-0812">Transmembrane</keyword>
<protein>
    <submittedName>
        <fullName evidence="9">ABC transporter permease</fullName>
    </submittedName>
</protein>
<evidence type="ECO:0000259" key="8">
    <source>
        <dbReference type="PROSITE" id="PS50928"/>
    </source>
</evidence>
<dbReference type="Pfam" id="PF19300">
    <property type="entry name" value="BPD_transp_1_N"/>
    <property type="match status" value="1"/>
</dbReference>
<keyword evidence="6 7" id="KW-0472">Membrane</keyword>
<feature type="transmembrane region" description="Helical" evidence="7">
    <location>
        <begin position="9"/>
        <end position="28"/>
    </location>
</feature>
<proteinExistence type="inferred from homology"/>
<organism evidence="9 10">
    <name type="scientific">Nocardioides anomalus</name>
    <dbReference type="NCBI Taxonomy" id="2712223"/>
    <lineage>
        <taxon>Bacteria</taxon>
        <taxon>Bacillati</taxon>
        <taxon>Actinomycetota</taxon>
        <taxon>Actinomycetes</taxon>
        <taxon>Propionibacteriales</taxon>
        <taxon>Nocardioidaceae</taxon>
        <taxon>Nocardioides</taxon>
    </lineage>
</organism>
<evidence type="ECO:0000256" key="6">
    <source>
        <dbReference type="ARBA" id="ARBA00023136"/>
    </source>
</evidence>
<dbReference type="Pfam" id="PF00528">
    <property type="entry name" value="BPD_transp_1"/>
    <property type="match status" value="1"/>
</dbReference>
<keyword evidence="2 7" id="KW-0813">Transport</keyword>
<name>A0A6G6WE69_9ACTN</name>
<reference evidence="9 10" key="1">
    <citation type="submission" date="2020-02" db="EMBL/GenBank/DDBJ databases">
        <title>Full genome sequence of Nocardioides sp. R-3366.</title>
        <authorList>
            <person name="Im W.-T."/>
        </authorList>
    </citation>
    <scope>NUCLEOTIDE SEQUENCE [LARGE SCALE GENOMIC DNA]</scope>
    <source>
        <strain evidence="9 10">R-3366</strain>
    </source>
</reference>
<evidence type="ECO:0000256" key="1">
    <source>
        <dbReference type="ARBA" id="ARBA00004651"/>
    </source>
</evidence>
<dbReference type="CDD" id="cd06261">
    <property type="entry name" value="TM_PBP2"/>
    <property type="match status" value="1"/>
</dbReference>
<accession>A0A6G6WE69</accession>
<feature type="domain" description="ABC transmembrane type-1" evidence="8">
    <location>
        <begin position="111"/>
        <end position="321"/>
    </location>
</feature>
<dbReference type="PROSITE" id="PS50928">
    <property type="entry name" value="ABC_TM1"/>
    <property type="match status" value="1"/>
</dbReference>
<keyword evidence="5 7" id="KW-1133">Transmembrane helix</keyword>
<evidence type="ECO:0000256" key="2">
    <source>
        <dbReference type="ARBA" id="ARBA00022448"/>
    </source>
</evidence>
<dbReference type="SUPFAM" id="SSF161098">
    <property type="entry name" value="MetI-like"/>
    <property type="match status" value="1"/>
</dbReference>
<dbReference type="EMBL" id="CP049257">
    <property type="protein sequence ID" value="QIG43509.1"/>
    <property type="molecule type" value="Genomic_DNA"/>
</dbReference>
<feature type="transmembrane region" description="Helical" evidence="7">
    <location>
        <begin position="191"/>
        <end position="213"/>
    </location>
</feature>
<dbReference type="Proteomes" id="UP000502996">
    <property type="component" value="Chromosome"/>
</dbReference>
<feature type="transmembrane region" description="Helical" evidence="7">
    <location>
        <begin position="298"/>
        <end position="324"/>
    </location>
</feature>